<dbReference type="Proteomes" id="UP000326831">
    <property type="component" value="Chromosome"/>
</dbReference>
<organism evidence="1 2">
    <name type="scientific">Streptomyces subrutilus</name>
    <dbReference type="NCBI Taxonomy" id="36818"/>
    <lineage>
        <taxon>Bacteria</taxon>
        <taxon>Bacillati</taxon>
        <taxon>Actinomycetota</taxon>
        <taxon>Actinomycetes</taxon>
        <taxon>Kitasatosporales</taxon>
        <taxon>Streptomycetaceae</taxon>
        <taxon>Streptomyces</taxon>
    </lineage>
</organism>
<protein>
    <submittedName>
        <fullName evidence="1">Uncharacterized protein</fullName>
    </submittedName>
</protein>
<evidence type="ECO:0000313" key="1">
    <source>
        <dbReference type="EMBL" id="QEU77017.1"/>
    </source>
</evidence>
<accession>A0A5P2UKA5</accession>
<sequence>MVRGGGLGRLFRIVRVEPASSGAVHRRLGGTPEYWTYVVFRQGGEVRCRAARVRQDPEETP</sequence>
<reference evidence="1 2" key="1">
    <citation type="submission" date="2017-09" db="EMBL/GenBank/DDBJ databases">
        <authorList>
            <person name="Lee N."/>
            <person name="Cho B.-K."/>
        </authorList>
    </citation>
    <scope>NUCLEOTIDE SEQUENCE [LARGE SCALE GENOMIC DNA]</scope>
    <source>
        <strain evidence="1 2">ATCC 27467</strain>
    </source>
</reference>
<evidence type="ECO:0000313" key="2">
    <source>
        <dbReference type="Proteomes" id="UP000326831"/>
    </source>
</evidence>
<dbReference type="EMBL" id="CP023701">
    <property type="protein sequence ID" value="QEU77017.1"/>
    <property type="molecule type" value="Genomic_DNA"/>
</dbReference>
<proteinExistence type="predicted"/>
<dbReference type="AlphaFoldDB" id="A0A5P2UKA5"/>
<dbReference type="KEGG" id="ssub:CP968_00620"/>
<gene>
    <name evidence="1" type="ORF">CP968_00620</name>
</gene>
<keyword evidence="2" id="KW-1185">Reference proteome</keyword>
<name>A0A5P2UKA5_9ACTN</name>